<proteinExistence type="inferred from homology"/>
<organism evidence="5 6">
    <name type="scientific">Methanoliparum thermophilum</name>
    <dbReference type="NCBI Taxonomy" id="2491083"/>
    <lineage>
        <taxon>Archaea</taxon>
        <taxon>Methanobacteriati</taxon>
        <taxon>Methanobacteriota</taxon>
        <taxon>Candidatus Methanoliparia</taxon>
        <taxon>Candidatus Methanoliparales</taxon>
        <taxon>Candidatus Methanoliparaceae</taxon>
        <taxon>Candidatus Methanoliparum</taxon>
    </lineage>
</organism>
<keyword evidence="4" id="KW-0699">rRNA-binding</keyword>
<name>A0A520KQF5_METT2</name>
<dbReference type="GO" id="GO:0003735">
    <property type="term" value="F:structural constituent of ribosome"/>
    <property type="evidence" value="ECO:0007669"/>
    <property type="project" value="InterPro"/>
</dbReference>
<dbReference type="Pfam" id="PF01780">
    <property type="entry name" value="Ribosomal_L37ae"/>
    <property type="match status" value="1"/>
</dbReference>
<feature type="binding site" evidence="4">
    <location>
        <position position="42"/>
    </location>
    <ligand>
        <name>Zn(2+)</name>
        <dbReference type="ChEBI" id="CHEBI:29105"/>
    </ligand>
</feature>
<evidence type="ECO:0000313" key="5">
    <source>
        <dbReference type="EMBL" id="RZN63800.1"/>
    </source>
</evidence>
<feature type="binding site" evidence="4">
    <location>
        <position position="39"/>
    </location>
    <ligand>
        <name>Zn(2+)</name>
        <dbReference type="ChEBI" id="CHEBI:29105"/>
    </ligand>
</feature>
<comment type="caution">
    <text evidence="5">The sequence shown here is derived from an EMBL/GenBank/DDBJ whole genome shotgun (WGS) entry which is preliminary data.</text>
</comment>
<dbReference type="InterPro" id="IPR002674">
    <property type="entry name" value="Ribosomal_eL43"/>
</dbReference>
<dbReference type="InterPro" id="IPR011332">
    <property type="entry name" value="Ribosomal_zn-bd"/>
</dbReference>
<dbReference type="AlphaFoldDB" id="A0A520KQF5"/>
<dbReference type="GO" id="GO:0008270">
    <property type="term" value="F:zinc ion binding"/>
    <property type="evidence" value="ECO:0007669"/>
    <property type="project" value="UniProtKB-UniRule"/>
</dbReference>
<dbReference type="GO" id="GO:1990904">
    <property type="term" value="C:ribonucleoprotein complex"/>
    <property type="evidence" value="ECO:0007669"/>
    <property type="project" value="UniProtKB-KW"/>
</dbReference>
<dbReference type="GO" id="GO:0006412">
    <property type="term" value="P:translation"/>
    <property type="evidence" value="ECO:0007669"/>
    <property type="project" value="UniProtKB-UniRule"/>
</dbReference>
<comment type="similarity">
    <text evidence="4">Belongs to the eukaryotic ribosomal protein eL43 family. Putative zinc-binding subfamily.</text>
</comment>
<dbReference type="HAMAP" id="MF_00327">
    <property type="entry name" value="Ribosomal_eL43"/>
    <property type="match status" value="1"/>
</dbReference>
<dbReference type="GO" id="GO:0005840">
    <property type="term" value="C:ribosome"/>
    <property type="evidence" value="ECO:0007669"/>
    <property type="project" value="UniProtKB-KW"/>
</dbReference>
<feature type="binding site" evidence="4">
    <location>
        <position position="57"/>
    </location>
    <ligand>
        <name>Zn(2+)</name>
        <dbReference type="ChEBI" id="CHEBI:29105"/>
    </ligand>
</feature>
<evidence type="ECO:0000313" key="6">
    <source>
        <dbReference type="Proteomes" id="UP000317158"/>
    </source>
</evidence>
<feature type="binding site" evidence="4">
    <location>
        <position position="60"/>
    </location>
    <ligand>
        <name>Zn(2+)</name>
        <dbReference type="ChEBI" id="CHEBI:29105"/>
    </ligand>
</feature>
<keyword evidence="4" id="KW-0863">Zinc-finger</keyword>
<accession>A0A520KQF5</accession>
<dbReference type="InterPro" id="IPR011331">
    <property type="entry name" value="Ribosomal_eL37/eL43"/>
</dbReference>
<keyword evidence="4" id="KW-0862">Zinc</keyword>
<comment type="cofactor">
    <cofactor evidence="4">
        <name>Zn(2+)</name>
        <dbReference type="ChEBI" id="CHEBI:29105"/>
    </cofactor>
    <text evidence="4">Binds 1 zinc ion per subunit.</text>
</comment>
<dbReference type="InterPro" id="IPR050522">
    <property type="entry name" value="Ribosomal_protein_eL43"/>
</dbReference>
<dbReference type="SUPFAM" id="SSF57829">
    <property type="entry name" value="Zn-binding ribosomal proteins"/>
    <property type="match status" value="1"/>
</dbReference>
<sequence length="84" mass="9507">MAKKSKKIRSAGKYGPRYGRKIRKLAADIEDKMRVRYKCSHCGHYAVKRVGTAIWKCSKCGYTFSGGAYVPKTPVYLSLENKSK</sequence>
<reference evidence="5 6" key="1">
    <citation type="journal article" date="2019" name="Nat. Microbiol.">
        <title>Wide diversity of methane and short-chain alkane metabolisms in uncultured archaea.</title>
        <authorList>
            <person name="Borrel G."/>
            <person name="Adam P.S."/>
            <person name="McKay L.J."/>
            <person name="Chen L.X."/>
            <person name="Sierra-Garcia I.N."/>
            <person name="Sieber C.M."/>
            <person name="Letourneur Q."/>
            <person name="Ghozlane A."/>
            <person name="Andersen G.L."/>
            <person name="Li W.J."/>
            <person name="Hallam S.J."/>
            <person name="Muyzer G."/>
            <person name="de Oliveira V.M."/>
            <person name="Inskeep W.P."/>
            <person name="Banfield J.F."/>
            <person name="Gribaldo S."/>
        </authorList>
    </citation>
    <scope>NUCLEOTIDE SEQUENCE [LARGE SCALE GENOMIC DNA]</scope>
    <source>
        <strain evidence="5">NM1a</strain>
    </source>
</reference>
<gene>
    <name evidence="4" type="primary">rpl37ae</name>
    <name evidence="5" type="ORF">EF806_06055</name>
</gene>
<dbReference type="GO" id="GO:0070180">
    <property type="term" value="F:large ribosomal subunit rRNA binding"/>
    <property type="evidence" value="ECO:0007669"/>
    <property type="project" value="UniProtKB-UniRule"/>
</dbReference>
<feature type="zinc finger region" description="C4-type" evidence="4">
    <location>
        <begin position="39"/>
        <end position="60"/>
    </location>
</feature>
<dbReference type="PANTHER" id="PTHR48129">
    <property type="entry name" value="60S RIBOSOMAL PROTEIN L37A"/>
    <property type="match status" value="1"/>
</dbReference>
<keyword evidence="3 4" id="KW-0687">Ribonucleoprotein</keyword>
<protein>
    <recommendedName>
        <fullName evidence="4">Large ribosomal subunit protein eL43</fullName>
    </recommendedName>
</protein>
<dbReference type="Proteomes" id="UP000317158">
    <property type="component" value="Unassembled WGS sequence"/>
</dbReference>
<keyword evidence="4" id="KW-0479">Metal-binding</keyword>
<comment type="function">
    <text evidence="4">Binds to the 23S rRNA.</text>
</comment>
<comment type="subunit">
    <text evidence="4">Part of the 50S ribosomal subunit.</text>
</comment>
<evidence type="ECO:0000256" key="2">
    <source>
        <dbReference type="ARBA" id="ARBA00022980"/>
    </source>
</evidence>
<evidence type="ECO:0000256" key="3">
    <source>
        <dbReference type="ARBA" id="ARBA00023274"/>
    </source>
</evidence>
<keyword evidence="1 4" id="KW-0694">RNA-binding</keyword>
<evidence type="ECO:0000256" key="1">
    <source>
        <dbReference type="ARBA" id="ARBA00022884"/>
    </source>
</evidence>
<dbReference type="NCBIfam" id="TIGR00280">
    <property type="entry name" value="eL43_euk_arch"/>
    <property type="match status" value="1"/>
</dbReference>
<keyword evidence="2 4" id="KW-0689">Ribosomal protein</keyword>
<dbReference type="PANTHER" id="PTHR48129:SF1">
    <property type="entry name" value="LARGE RIBOSOMAL SUBUNIT PROTEIN EL43"/>
    <property type="match status" value="1"/>
</dbReference>
<dbReference type="EMBL" id="RXIF01000012">
    <property type="protein sequence ID" value="RZN63800.1"/>
    <property type="molecule type" value="Genomic_DNA"/>
</dbReference>
<evidence type="ECO:0000256" key="4">
    <source>
        <dbReference type="HAMAP-Rule" id="MF_00327"/>
    </source>
</evidence>
<dbReference type="NCBIfam" id="NF003058">
    <property type="entry name" value="PRK03976.1"/>
    <property type="match status" value="1"/>
</dbReference>
<dbReference type="Gene3D" id="2.20.25.30">
    <property type="match status" value="1"/>
</dbReference>